<dbReference type="InterPro" id="IPR011989">
    <property type="entry name" value="ARM-like"/>
</dbReference>
<gene>
    <name evidence="6" type="ORF">D9613_008552</name>
</gene>
<dbReference type="InterPro" id="IPR039795">
    <property type="entry name" value="LTN1/Rkr1"/>
</dbReference>
<dbReference type="GO" id="GO:0020037">
    <property type="term" value="F:heme binding"/>
    <property type="evidence" value="ECO:0007669"/>
    <property type="project" value="InterPro"/>
</dbReference>
<dbReference type="SUPFAM" id="SSF48264">
    <property type="entry name" value="Cytochrome P450"/>
    <property type="match status" value="1"/>
</dbReference>
<dbReference type="SUPFAM" id="SSF48371">
    <property type="entry name" value="ARM repeat"/>
    <property type="match status" value="2"/>
</dbReference>
<feature type="compositionally biased region" description="Polar residues" evidence="1">
    <location>
        <begin position="1"/>
        <end position="13"/>
    </location>
</feature>
<dbReference type="GO" id="GO:0072344">
    <property type="term" value="P:rescue of stalled ribosome"/>
    <property type="evidence" value="ECO:0007669"/>
    <property type="project" value="TreeGrafter"/>
</dbReference>
<dbReference type="Pfam" id="PF23009">
    <property type="entry name" value="UBC_like"/>
    <property type="match status" value="1"/>
</dbReference>
<dbReference type="PANTHER" id="PTHR12389:SF0">
    <property type="entry name" value="E3 UBIQUITIN-PROTEIN LIGASE LISTERIN"/>
    <property type="match status" value="1"/>
</dbReference>
<keyword evidence="2" id="KW-1133">Transmembrane helix</keyword>
<keyword evidence="2" id="KW-0812">Transmembrane</keyword>
<name>A0A8H4QUE2_9AGAR</name>
<dbReference type="InterPro" id="IPR016024">
    <property type="entry name" value="ARM-type_fold"/>
</dbReference>
<sequence length="2083" mass="232221">MVKGNPKSSATSATRKKHLKKHEQPDETPKEKKQKGKKGQKKEVRVKMYIPPVKPAPVQPDPLETTGLAHSLPADLLVVLRNISKKAQVTKTRALEDLQSGWVNQCLKEGKDSGLVYTLVEMLPVWLHHVSALFINPSRRIRFLAASLHSTLLQIPPVREQIVFFLRESASTSQLENVLGTWCLATHDVDRSVASTASRSWKELAEMLNAMPHVDVFVQRVILDPSQVYVHLNPQPPPPPPPAPGKNRGKAQPHRKEEEEVSRSKQDEQEESEQDRKARLRIGGLGAARWILSSSPTLTEEHQAFYSNPAVWTILHHAETAPWAEVESFGFAQPNVRKAGWSLLQTLLTSHKDRLEPLLATLSTAVLRSAWVESDSNVQSTMWQPLLTFLKQFPQCWTKDADSPETEQGEEESDSDDEGQPQAKPPVEASTSSATVQRSHAYEEFLQFLRSGCSGSPMQGYQTVVIVISTIPTSILTSSTPGSFSEIFAAFWDALDSRALSSLHRLTASASFLSSLLECIVFLVKRIKSNVSSSEIQQTLIRAQFERVWQELSSGRLKVEERAAARLLSQTLESLFSLEAGLFEAAWEVIVQGIKSSVEAGANASLVSAALKVFYDRFKKGTELRPHVVILMKTILEANIAKCGKILETRASSSQEAEEKAESGFELLVGIFDQFREGLFFDDTLSGKLDDMFAAHAYLILLMSPLLLLAYLINRKDESKTLGVWNTLLSAIASSYVSGKPYERGVVNLLDAARHGRLPKHLKPQSGELDNVVGELLEDGLTGRSSELAVITQILLASDYFISPAGLLTFLRSIILVFTTHVWDVVAGDQLPSRLFDNAIQLIQATISQILKDHSLTISLLPDLFLFAYLFPVFFGVDGDEVEASPSQKTAATLWNQWLEPAGEETKSEVINILCKKFKDILWDTSARVIPEDVLHTIVGKPPGFTVDLLKDIFPSSSDLDASLEELSSDAIDYSIAIIDPLVPPSSTTASTNESKLTDYRGFSSYARIVNGLLHAFTEERSLAKSNFWALRHFNALSLYAQDLLNIPSASSISPVFDDKVSVFALRDIVNRSKQISVYLFNSAAGKEDEAWRRPVIDLLLSEKNGKEALNQLQTFLFDAVVHAKKGDTTRDTRILKIVLDPLFSDGVDATEADLWIQYARKIEKTAPQTAMTIVSVIATMGAEPPKLDRYRNELAAGLLGIKPAKANTGGLLSLRKLAASAPNPEGEAVFLQPPRAINVIKACQAWVLAAGEEEDDEELDEEVQSAMLPIFMHLAPILQNVPGGHWAFIFDVLETTLELSSGQGEDGDEDGAAVDQSSRFVGLARALRLVYVIEDLVKTNKGLRADWQERRVGVLTMIRDLSVIGHDVPELSSKPRSICRELALSIVRDLPPSLIDENTLSKMCHLIEDPSPSVQKMAYQLLKAAAKKRTEHFVIEAGVDTEATVQVTLPNELLEIVSRQMVFSGGDDEAELEGGESTEQQQNIFGYLLGWMLIFDLFRDASFKVRSSYIEQLRNLNVVFEHFIPCFLAILRLDRGGLQKAFKLDIWAVDYFYVELYEPGNPHTIPVLTAHVFYRALLTIPSLIHSWVLDCKDRQLTNTVTNYTSTHFSPVLIRAELEHVRAHSTKDGLADDNLSIKVAPAVNEVVAAYSVDEHQLEIRLKVPGDWPLHKIEVRDVKRVGVDENRWRAWVLGVQQTIWSHNGRIIDGLGMFKKNVTLHFEGQVECAICYSLDTFFGRSRDSRTRPNLKPPPAPPHPPLYPNPRIIGQASHILLLPILKLNISHPEPSFAQAPKSERRKHILSCQCLAFLFLSSDCVTRFLLIDNGYSVETSSRQSTQEVNRFFFLYFDLADMGSFFDLGLALLISVLVFWGRKIIIRTFISRSPLPFPPGPEPKPLIGNALDLPVHDASQTYAEWGKKYNSPILHLEALGKHIIILNDFNDAEELLEKRAKNFSDRPVLPITKLIGAEFNMALMGYNDEWRLNRKISQQNFRQAAAHQYFPIQTQKVHDMLRNLLERPEDFEEHNKLLSISIPLATMYGYEAKSLDDPCIQAADKAAAAGSKLLLPGSNYIDILPILGRIPP</sequence>
<protein>
    <submittedName>
        <fullName evidence="6">Uncharacterized protein</fullName>
    </submittedName>
</protein>
<feature type="domain" description="E3 ubiquitin-protein ligase listerin N-terminal" evidence="3">
    <location>
        <begin position="75"/>
        <end position="224"/>
    </location>
</feature>
<dbReference type="GO" id="GO:0005506">
    <property type="term" value="F:iron ion binding"/>
    <property type="evidence" value="ECO:0007669"/>
    <property type="project" value="InterPro"/>
</dbReference>
<dbReference type="GO" id="GO:1990116">
    <property type="term" value="P:ribosome-associated ubiquitin-dependent protein catabolic process"/>
    <property type="evidence" value="ECO:0007669"/>
    <property type="project" value="InterPro"/>
</dbReference>
<evidence type="ECO:0000259" key="4">
    <source>
        <dbReference type="Pfam" id="PF22999"/>
    </source>
</evidence>
<dbReference type="Gene3D" id="1.25.10.10">
    <property type="entry name" value="Leucine-rich Repeat Variant"/>
    <property type="match status" value="1"/>
</dbReference>
<dbReference type="GO" id="GO:0016705">
    <property type="term" value="F:oxidoreductase activity, acting on paired donors, with incorporation or reduction of molecular oxygen"/>
    <property type="evidence" value="ECO:0007669"/>
    <property type="project" value="InterPro"/>
</dbReference>
<reference evidence="6 7" key="1">
    <citation type="submission" date="2019-12" db="EMBL/GenBank/DDBJ databases">
        <authorList>
            <person name="Floudas D."/>
            <person name="Bentzer J."/>
            <person name="Ahren D."/>
            <person name="Johansson T."/>
            <person name="Persson P."/>
            <person name="Tunlid A."/>
        </authorList>
    </citation>
    <scope>NUCLEOTIDE SEQUENCE [LARGE SCALE GENOMIC DNA]</scope>
    <source>
        <strain evidence="6 7">CBS 102.39</strain>
    </source>
</reference>
<feature type="compositionally biased region" description="Pro residues" evidence="1">
    <location>
        <begin position="234"/>
        <end position="244"/>
    </location>
</feature>
<comment type="caution">
    <text evidence="6">The sequence shown here is derived from an EMBL/GenBank/DDBJ whole genome shotgun (WGS) entry which is preliminary data.</text>
</comment>
<keyword evidence="7" id="KW-1185">Reference proteome</keyword>
<feature type="domain" description="E3 ubiquitin-protein ligase listerin N-terminal" evidence="3">
    <location>
        <begin position="300"/>
        <end position="399"/>
    </location>
</feature>
<feature type="compositionally biased region" description="Basic and acidic residues" evidence="1">
    <location>
        <begin position="22"/>
        <end position="31"/>
    </location>
</feature>
<feature type="compositionally biased region" description="Basic and acidic residues" evidence="1">
    <location>
        <begin position="254"/>
        <end position="267"/>
    </location>
</feature>
<feature type="compositionally biased region" description="Acidic residues" evidence="1">
    <location>
        <begin position="403"/>
        <end position="419"/>
    </location>
</feature>
<dbReference type="Proteomes" id="UP000521872">
    <property type="component" value="Unassembled WGS sequence"/>
</dbReference>
<organism evidence="6 7">
    <name type="scientific">Agrocybe pediades</name>
    <dbReference type="NCBI Taxonomy" id="84607"/>
    <lineage>
        <taxon>Eukaryota</taxon>
        <taxon>Fungi</taxon>
        <taxon>Dikarya</taxon>
        <taxon>Basidiomycota</taxon>
        <taxon>Agaricomycotina</taxon>
        <taxon>Agaricomycetes</taxon>
        <taxon>Agaricomycetidae</taxon>
        <taxon>Agaricales</taxon>
        <taxon>Agaricineae</taxon>
        <taxon>Strophariaceae</taxon>
        <taxon>Agrocybe</taxon>
    </lineage>
</organism>
<feature type="domain" description="E3 ubiquitin-protein ligase listerin ubiquitin conjugating" evidence="5">
    <location>
        <begin position="1635"/>
        <end position="1717"/>
    </location>
</feature>
<feature type="region of interest" description="Disordered" evidence="1">
    <location>
        <begin position="1"/>
        <end position="45"/>
    </location>
</feature>
<evidence type="ECO:0000313" key="7">
    <source>
        <dbReference type="Proteomes" id="UP000521872"/>
    </source>
</evidence>
<dbReference type="GO" id="GO:0043023">
    <property type="term" value="F:ribosomal large subunit binding"/>
    <property type="evidence" value="ECO:0007669"/>
    <property type="project" value="TreeGrafter"/>
</dbReference>
<dbReference type="EMBL" id="JAACJL010000031">
    <property type="protein sequence ID" value="KAF4616552.1"/>
    <property type="molecule type" value="Genomic_DNA"/>
</dbReference>
<dbReference type="Pfam" id="PF22999">
    <property type="entry name" value="LTN1_E3_ligase_6th"/>
    <property type="match status" value="1"/>
</dbReference>
<evidence type="ECO:0000256" key="2">
    <source>
        <dbReference type="SAM" id="Phobius"/>
    </source>
</evidence>
<dbReference type="GO" id="GO:0061630">
    <property type="term" value="F:ubiquitin protein ligase activity"/>
    <property type="evidence" value="ECO:0007669"/>
    <property type="project" value="InterPro"/>
</dbReference>
<feature type="transmembrane region" description="Helical" evidence="2">
    <location>
        <begin position="1843"/>
        <end position="1871"/>
    </location>
</feature>
<evidence type="ECO:0000313" key="6">
    <source>
        <dbReference type="EMBL" id="KAF4616552.1"/>
    </source>
</evidence>
<dbReference type="InterPro" id="IPR054476">
    <property type="entry name" value="Ltn1_N"/>
</dbReference>
<proteinExistence type="predicted"/>
<keyword evidence="2" id="KW-0472">Membrane</keyword>
<dbReference type="InterPro" id="IPR054477">
    <property type="entry name" value="LTN1_E3_ligase_6th"/>
</dbReference>
<evidence type="ECO:0000259" key="5">
    <source>
        <dbReference type="Pfam" id="PF23009"/>
    </source>
</evidence>
<dbReference type="GO" id="GO:1990112">
    <property type="term" value="C:RQC complex"/>
    <property type="evidence" value="ECO:0007669"/>
    <property type="project" value="InterPro"/>
</dbReference>
<evidence type="ECO:0000256" key="1">
    <source>
        <dbReference type="SAM" id="MobiDB-lite"/>
    </source>
</evidence>
<dbReference type="Pfam" id="PF00067">
    <property type="entry name" value="p450"/>
    <property type="match status" value="1"/>
</dbReference>
<evidence type="ECO:0000259" key="3">
    <source>
        <dbReference type="Pfam" id="PF22958"/>
    </source>
</evidence>
<feature type="region of interest" description="Disordered" evidence="1">
    <location>
        <begin position="400"/>
        <end position="435"/>
    </location>
</feature>
<feature type="region of interest" description="Disordered" evidence="1">
    <location>
        <begin position="229"/>
        <end position="276"/>
    </location>
</feature>
<dbReference type="GO" id="GO:0004497">
    <property type="term" value="F:monooxygenase activity"/>
    <property type="evidence" value="ECO:0007669"/>
    <property type="project" value="InterPro"/>
</dbReference>
<dbReference type="GO" id="GO:0005829">
    <property type="term" value="C:cytosol"/>
    <property type="evidence" value="ECO:0007669"/>
    <property type="project" value="TreeGrafter"/>
</dbReference>
<dbReference type="Gene3D" id="1.10.630.10">
    <property type="entry name" value="Cytochrome P450"/>
    <property type="match status" value="1"/>
</dbReference>
<dbReference type="Pfam" id="PF22958">
    <property type="entry name" value="Ltn1_1st"/>
    <property type="match status" value="2"/>
</dbReference>
<dbReference type="InterPro" id="IPR054478">
    <property type="entry name" value="LTN1_UBC"/>
</dbReference>
<dbReference type="InterPro" id="IPR036396">
    <property type="entry name" value="Cyt_P450_sf"/>
</dbReference>
<dbReference type="InterPro" id="IPR001128">
    <property type="entry name" value="Cyt_P450"/>
</dbReference>
<dbReference type="PANTHER" id="PTHR12389">
    <property type="entry name" value="ZINC FINGER PROTEIN 294"/>
    <property type="match status" value="1"/>
</dbReference>
<feature type="domain" description="E3 ubiquitin-protein ligase listerin HEAT repeat region" evidence="4">
    <location>
        <begin position="1395"/>
        <end position="1622"/>
    </location>
</feature>
<accession>A0A8H4QUE2</accession>